<dbReference type="InterPro" id="IPR007173">
    <property type="entry name" value="ALO_C"/>
</dbReference>
<dbReference type="Gene3D" id="3.30.465.10">
    <property type="match status" value="1"/>
</dbReference>
<gene>
    <name evidence="5" type="ORF">EV700_0812</name>
</gene>
<dbReference type="InterPro" id="IPR016167">
    <property type="entry name" value="FAD-bd_PCMH_sub1"/>
</dbReference>
<dbReference type="InterPro" id="IPR016166">
    <property type="entry name" value="FAD-bd_PCMH"/>
</dbReference>
<keyword evidence="1" id="KW-0285">Flavoprotein</keyword>
<dbReference type="AlphaFoldDB" id="A0A4Q7ZCW7"/>
<dbReference type="Pfam" id="PF01565">
    <property type="entry name" value="FAD_binding_4"/>
    <property type="match status" value="1"/>
</dbReference>
<dbReference type="PROSITE" id="PS51257">
    <property type="entry name" value="PROKAR_LIPOPROTEIN"/>
    <property type="match status" value="1"/>
</dbReference>
<accession>A0A4Q7ZCW7</accession>
<dbReference type="Proteomes" id="UP000292423">
    <property type="component" value="Unassembled WGS sequence"/>
</dbReference>
<dbReference type="GO" id="GO:0003885">
    <property type="term" value="F:D-arabinono-1,4-lactone oxidase activity"/>
    <property type="evidence" value="ECO:0007669"/>
    <property type="project" value="InterPro"/>
</dbReference>
<evidence type="ECO:0000259" key="4">
    <source>
        <dbReference type="PROSITE" id="PS51387"/>
    </source>
</evidence>
<keyword evidence="6" id="KW-1185">Reference proteome</keyword>
<organism evidence="5 6">
    <name type="scientific">Fluviicoccus keumensis</name>
    <dbReference type="NCBI Taxonomy" id="1435465"/>
    <lineage>
        <taxon>Bacteria</taxon>
        <taxon>Pseudomonadati</taxon>
        <taxon>Pseudomonadota</taxon>
        <taxon>Gammaproteobacteria</taxon>
        <taxon>Moraxellales</taxon>
        <taxon>Moraxellaceae</taxon>
        <taxon>Fluviicoccus</taxon>
    </lineage>
</organism>
<dbReference type="PANTHER" id="PTHR43762">
    <property type="entry name" value="L-GULONOLACTONE OXIDASE"/>
    <property type="match status" value="1"/>
</dbReference>
<evidence type="ECO:0000256" key="3">
    <source>
        <dbReference type="SAM" id="SignalP"/>
    </source>
</evidence>
<sequence length="521" mass="57679">MNRTRISAPLLTRLLALAALGGALAGCDEWSNVMQTEKVTPQYRAQPDSAKQLMSYISTASSNGKRVRMTGSGHSASDIAITNEVLFTPEKLNQPLNLDRARLKNPADDKLVRVMSGMRIREMNTFLDSKGLAFTNLGGYDGQTIAGVMMTATHGSGLAYGPIADQVQSIQMVVEGGRMVQIEPTNGITNPLTFPRKLEEDSTIPVELIQDDNAFNAARVSFGSMGVIYSVVLKADTKFWLREVRTKVKWSDIKKPGGPLERLLQGLPVNATGPSPEHWELQYTPYADDNGDHTFLITERFRSYTPLPEQPASERGQPGTDFVSGLITVMEMPLAGIIDTFPSLSKVILEQTMTSQADDNYTNVSYKVFHIGVVNDTPAIAIEAAFDYNQTVAAIERSFALSDSLFSQNIVHTSPIAIRFVKKTDALVAMQNGRNSMFMEVIGLKDSKSTQPLLKTYQRTMYQELGARPHWGLDLNLLTSESQLRGLYPKWDLWKTQQRRFNGGTFDGKVTDRLGISVRPR</sequence>
<dbReference type="PANTHER" id="PTHR43762:SF1">
    <property type="entry name" value="D-ARABINONO-1,4-LACTONE OXIDASE"/>
    <property type="match status" value="1"/>
</dbReference>
<dbReference type="PIRSF" id="PIRSF000136">
    <property type="entry name" value="LGO_GLO"/>
    <property type="match status" value="1"/>
</dbReference>
<name>A0A4Q7ZCW7_9GAMM</name>
<dbReference type="GO" id="GO:0071949">
    <property type="term" value="F:FAD binding"/>
    <property type="evidence" value="ECO:0007669"/>
    <property type="project" value="InterPro"/>
</dbReference>
<protein>
    <submittedName>
        <fullName evidence="5">D-arabinono-1,4-lactone oxidase</fullName>
    </submittedName>
</protein>
<dbReference type="GO" id="GO:0016020">
    <property type="term" value="C:membrane"/>
    <property type="evidence" value="ECO:0007669"/>
    <property type="project" value="InterPro"/>
</dbReference>
<comment type="caution">
    <text evidence="5">The sequence shown here is derived from an EMBL/GenBank/DDBJ whole genome shotgun (WGS) entry which is preliminary data.</text>
</comment>
<keyword evidence="2" id="KW-0560">Oxidoreductase</keyword>
<dbReference type="InterPro" id="IPR016169">
    <property type="entry name" value="FAD-bd_PCMH_sub2"/>
</dbReference>
<dbReference type="SUPFAM" id="SSF56176">
    <property type="entry name" value="FAD-binding/transporter-associated domain-like"/>
    <property type="match status" value="1"/>
</dbReference>
<evidence type="ECO:0000256" key="2">
    <source>
        <dbReference type="ARBA" id="ARBA00023002"/>
    </source>
</evidence>
<dbReference type="PROSITE" id="PS51387">
    <property type="entry name" value="FAD_PCMH"/>
    <property type="match status" value="1"/>
</dbReference>
<feature type="domain" description="FAD-binding PCMH-type" evidence="4">
    <location>
        <begin position="37"/>
        <end position="238"/>
    </location>
</feature>
<dbReference type="InterPro" id="IPR010031">
    <property type="entry name" value="FAD_lactone_oxidase-like"/>
</dbReference>
<keyword evidence="1" id="KW-0274">FAD</keyword>
<dbReference type="Gene3D" id="3.30.70.2520">
    <property type="match status" value="1"/>
</dbReference>
<feature type="chain" id="PRO_5020612261" evidence="3">
    <location>
        <begin position="26"/>
        <end position="521"/>
    </location>
</feature>
<dbReference type="RefSeq" id="WP_130411057.1">
    <property type="nucleotide sequence ID" value="NZ_SHKX01000010.1"/>
</dbReference>
<feature type="signal peptide" evidence="3">
    <location>
        <begin position="1"/>
        <end position="25"/>
    </location>
</feature>
<evidence type="ECO:0000313" key="5">
    <source>
        <dbReference type="EMBL" id="RZU47845.1"/>
    </source>
</evidence>
<dbReference type="InterPro" id="IPR006094">
    <property type="entry name" value="Oxid_FAD_bind_N"/>
</dbReference>
<reference evidence="5 6" key="1">
    <citation type="submission" date="2019-02" db="EMBL/GenBank/DDBJ databases">
        <title>Genomic Encyclopedia of Type Strains, Phase IV (KMG-IV): sequencing the most valuable type-strain genomes for metagenomic binning, comparative biology and taxonomic classification.</title>
        <authorList>
            <person name="Goeker M."/>
        </authorList>
    </citation>
    <scope>NUCLEOTIDE SEQUENCE [LARGE SCALE GENOMIC DNA]</scope>
    <source>
        <strain evidence="5 6">DSM 105135</strain>
    </source>
</reference>
<dbReference type="InterPro" id="IPR036318">
    <property type="entry name" value="FAD-bd_PCMH-like_sf"/>
</dbReference>
<dbReference type="Pfam" id="PF04030">
    <property type="entry name" value="ALO"/>
    <property type="match status" value="1"/>
</dbReference>
<keyword evidence="3" id="KW-0732">Signal</keyword>
<evidence type="ECO:0000313" key="6">
    <source>
        <dbReference type="Proteomes" id="UP000292423"/>
    </source>
</evidence>
<proteinExistence type="predicted"/>
<evidence type="ECO:0000256" key="1">
    <source>
        <dbReference type="ARBA" id="ARBA00022827"/>
    </source>
</evidence>
<dbReference type="Gene3D" id="3.30.43.10">
    <property type="entry name" value="Uridine Diphospho-n-acetylenolpyruvylglucosamine Reductase, domain 2"/>
    <property type="match status" value="1"/>
</dbReference>
<dbReference type="EMBL" id="SHKX01000010">
    <property type="protein sequence ID" value="RZU47845.1"/>
    <property type="molecule type" value="Genomic_DNA"/>
</dbReference>
<dbReference type="OrthoDB" id="9800184at2"/>